<keyword evidence="4" id="KW-0238">DNA-binding</keyword>
<dbReference type="Gene3D" id="3.40.50.2300">
    <property type="match status" value="1"/>
</dbReference>
<evidence type="ECO:0000256" key="2">
    <source>
        <dbReference type="PROSITE-ProRule" id="PRU00169"/>
    </source>
</evidence>
<evidence type="ECO:0000259" key="3">
    <source>
        <dbReference type="PROSITE" id="PS50110"/>
    </source>
</evidence>
<protein>
    <submittedName>
        <fullName evidence="4">DNA-binding response OmpR family regulator</fullName>
    </submittedName>
</protein>
<dbReference type="GO" id="GO:0000160">
    <property type="term" value="P:phosphorelay signal transduction system"/>
    <property type="evidence" value="ECO:0007669"/>
    <property type="project" value="InterPro"/>
</dbReference>
<dbReference type="Pfam" id="PF00072">
    <property type="entry name" value="Response_reg"/>
    <property type="match status" value="1"/>
</dbReference>
<feature type="modified residue" description="4-aspartylphosphate" evidence="2">
    <location>
        <position position="52"/>
    </location>
</feature>
<dbReference type="AlphaFoldDB" id="A0A840I448"/>
<organism evidence="4 5">
    <name type="scientific">Parvularcula dongshanensis</name>
    <dbReference type="NCBI Taxonomy" id="1173995"/>
    <lineage>
        <taxon>Bacteria</taxon>
        <taxon>Pseudomonadati</taxon>
        <taxon>Pseudomonadota</taxon>
        <taxon>Alphaproteobacteria</taxon>
        <taxon>Parvularculales</taxon>
        <taxon>Parvularculaceae</taxon>
        <taxon>Parvularcula</taxon>
    </lineage>
</organism>
<keyword evidence="1 2" id="KW-0597">Phosphoprotein</keyword>
<accession>A0A840I448</accession>
<dbReference type="EMBL" id="JACHOB010000002">
    <property type="protein sequence ID" value="MBB4658810.1"/>
    <property type="molecule type" value="Genomic_DNA"/>
</dbReference>
<dbReference type="RefSeq" id="WP_183816988.1">
    <property type="nucleotide sequence ID" value="NZ_JACHOB010000002.1"/>
</dbReference>
<dbReference type="GO" id="GO:0003677">
    <property type="term" value="F:DNA binding"/>
    <property type="evidence" value="ECO:0007669"/>
    <property type="project" value="UniProtKB-KW"/>
</dbReference>
<keyword evidence="5" id="KW-1185">Reference proteome</keyword>
<comment type="caution">
    <text evidence="4">The sequence shown here is derived from an EMBL/GenBank/DDBJ whole genome shotgun (WGS) entry which is preliminary data.</text>
</comment>
<sequence length="126" mass="12965">MSAILVVDDDPAVGESVRFVLERAGYAATGASTVAAAREALMADDTALCILDVWMDGEDGLDFAAEVARSGAPFIVMSGGGPGRSLESVTAKADALGAVAVLYKPFEDEELLNAVRATLGKKSSEL</sequence>
<name>A0A840I448_9PROT</name>
<evidence type="ECO:0000313" key="5">
    <source>
        <dbReference type="Proteomes" id="UP000563524"/>
    </source>
</evidence>
<dbReference type="InterPro" id="IPR050595">
    <property type="entry name" value="Bact_response_regulator"/>
</dbReference>
<evidence type="ECO:0000256" key="1">
    <source>
        <dbReference type="ARBA" id="ARBA00022553"/>
    </source>
</evidence>
<evidence type="ECO:0000313" key="4">
    <source>
        <dbReference type="EMBL" id="MBB4658810.1"/>
    </source>
</evidence>
<dbReference type="PANTHER" id="PTHR44591">
    <property type="entry name" value="STRESS RESPONSE REGULATOR PROTEIN 1"/>
    <property type="match status" value="1"/>
</dbReference>
<feature type="domain" description="Response regulatory" evidence="3">
    <location>
        <begin position="3"/>
        <end position="119"/>
    </location>
</feature>
<dbReference type="InterPro" id="IPR001789">
    <property type="entry name" value="Sig_transdc_resp-reg_receiver"/>
</dbReference>
<dbReference type="InterPro" id="IPR011006">
    <property type="entry name" value="CheY-like_superfamily"/>
</dbReference>
<reference evidence="4 5" key="1">
    <citation type="submission" date="2020-08" db="EMBL/GenBank/DDBJ databases">
        <title>Genomic Encyclopedia of Type Strains, Phase IV (KMG-IV): sequencing the most valuable type-strain genomes for metagenomic binning, comparative biology and taxonomic classification.</title>
        <authorList>
            <person name="Goeker M."/>
        </authorList>
    </citation>
    <scope>NUCLEOTIDE SEQUENCE [LARGE SCALE GENOMIC DNA]</scope>
    <source>
        <strain evidence="4 5">DSM 102850</strain>
    </source>
</reference>
<dbReference type="SMART" id="SM00448">
    <property type="entry name" value="REC"/>
    <property type="match status" value="1"/>
</dbReference>
<gene>
    <name evidence="4" type="ORF">GGQ59_001324</name>
</gene>
<dbReference type="SUPFAM" id="SSF52172">
    <property type="entry name" value="CheY-like"/>
    <property type="match status" value="1"/>
</dbReference>
<dbReference type="PANTHER" id="PTHR44591:SF3">
    <property type="entry name" value="RESPONSE REGULATORY DOMAIN-CONTAINING PROTEIN"/>
    <property type="match status" value="1"/>
</dbReference>
<dbReference type="PROSITE" id="PS50110">
    <property type="entry name" value="RESPONSE_REGULATORY"/>
    <property type="match status" value="1"/>
</dbReference>
<dbReference type="Proteomes" id="UP000563524">
    <property type="component" value="Unassembled WGS sequence"/>
</dbReference>
<proteinExistence type="predicted"/>